<keyword evidence="5" id="KW-1185">Reference proteome</keyword>
<dbReference type="PROSITE" id="PS50927">
    <property type="entry name" value="BULB_LECTIN"/>
    <property type="match status" value="1"/>
</dbReference>
<reference evidence="4 5" key="1">
    <citation type="submission" date="2018-04" db="EMBL/GenBank/DDBJ databases">
        <title>Genome sequencing of Flavobacterium sp. HYN0059.</title>
        <authorList>
            <person name="Yi H."/>
            <person name="Baek C."/>
        </authorList>
    </citation>
    <scope>NUCLEOTIDE SEQUENCE [LARGE SCALE GENOMIC DNA]</scope>
    <source>
        <strain evidence="4 5">HYN0059</strain>
    </source>
</reference>
<dbReference type="InterPro" id="IPR001480">
    <property type="entry name" value="Bulb-type_lectin_dom"/>
</dbReference>
<dbReference type="RefSeq" id="WP_108777025.1">
    <property type="nucleotide sequence ID" value="NZ_CP029186.1"/>
</dbReference>
<dbReference type="AlphaFoldDB" id="A0A2S1QV73"/>
<dbReference type="Gene3D" id="2.120.10.30">
    <property type="entry name" value="TolB, C-terminal domain"/>
    <property type="match status" value="1"/>
</dbReference>
<dbReference type="SUPFAM" id="SSF101898">
    <property type="entry name" value="NHL repeat"/>
    <property type="match status" value="1"/>
</dbReference>
<gene>
    <name evidence="4" type="ORF">HYN59_03940</name>
</gene>
<dbReference type="KEGG" id="falb:HYN59_03940"/>
<organism evidence="4 5">
    <name type="scientific">Flavobacterium album</name>
    <dbReference type="NCBI Taxonomy" id="2175091"/>
    <lineage>
        <taxon>Bacteria</taxon>
        <taxon>Pseudomonadati</taxon>
        <taxon>Bacteroidota</taxon>
        <taxon>Flavobacteriia</taxon>
        <taxon>Flavobacteriales</taxon>
        <taxon>Flavobacteriaceae</taxon>
        <taxon>Flavobacterium</taxon>
    </lineage>
</organism>
<dbReference type="InterPro" id="IPR026444">
    <property type="entry name" value="Secre_tail"/>
</dbReference>
<keyword evidence="1 2" id="KW-0732">Signal</keyword>
<evidence type="ECO:0000256" key="1">
    <source>
        <dbReference type="ARBA" id="ARBA00022729"/>
    </source>
</evidence>
<proteinExistence type="predicted"/>
<feature type="chain" id="PRO_5015534744" description="Bulb-type lectin domain-containing protein" evidence="2">
    <location>
        <begin position="24"/>
        <end position="1051"/>
    </location>
</feature>
<accession>A0A2S1QV73</accession>
<dbReference type="Gene3D" id="2.60.40.4070">
    <property type="match status" value="1"/>
</dbReference>
<protein>
    <recommendedName>
        <fullName evidence="3">Bulb-type lectin domain-containing protein</fullName>
    </recommendedName>
</protein>
<dbReference type="Gene3D" id="2.80.10.50">
    <property type="match status" value="1"/>
</dbReference>
<dbReference type="Pfam" id="PF18962">
    <property type="entry name" value="Por_Secre_tail"/>
    <property type="match status" value="1"/>
</dbReference>
<dbReference type="PANTHER" id="PTHR42754:SF1">
    <property type="entry name" value="LIPOPROTEIN"/>
    <property type="match status" value="1"/>
</dbReference>
<dbReference type="Proteomes" id="UP000244929">
    <property type="component" value="Chromosome"/>
</dbReference>
<evidence type="ECO:0000259" key="3">
    <source>
        <dbReference type="PROSITE" id="PS50927"/>
    </source>
</evidence>
<dbReference type="InterPro" id="IPR011042">
    <property type="entry name" value="6-blade_b-propeller_TolB-like"/>
</dbReference>
<evidence type="ECO:0000256" key="2">
    <source>
        <dbReference type="SAM" id="SignalP"/>
    </source>
</evidence>
<dbReference type="OrthoDB" id="9811934at2"/>
<evidence type="ECO:0000313" key="5">
    <source>
        <dbReference type="Proteomes" id="UP000244929"/>
    </source>
</evidence>
<dbReference type="EMBL" id="CP029186">
    <property type="protein sequence ID" value="AWH84317.1"/>
    <property type="molecule type" value="Genomic_DNA"/>
</dbReference>
<sequence length="1051" mass="113060">MKFITPLVSAVFAFVLLPVTASAQSANGFENQKGFEVSQQSGVLSKLSKWQKQLPKPKIINDPQKRMLSQLGVRPATNMATLDTEYEFYGGLAAKGNSVPLASITDAAGNTYITGGSGSEDYAGGNYFTIKVSPTGTILWEAREESPQYAVETGMKLLLDNDGNLITTGIHWNGNDMDIKTIKYNPSTGAKLWTGIYNGPGEGVDIPAAIVNDSNGNIFVTGMSYSGTSIDYITVKYNADGSEAWNVRDSGPGEGSWNEATAIALDGNGNVVVAGYSPNAEGWLNYHTVKYSPAGAEVWAQDYNYESTDPDNIADVTNSVPWAITTDANGNVYVTGVFDTFLGRFGTIKYNAAGVQQWVETYKSDTQKTQAFAIAVHDNTLYVAGTHNGGFAENGNTFVSYGLDGTQNWIRETTDLIDAGNTQLLFDGDDIVVAAKGMTPGAEEWQQDVAARAKKYSPDGTLLGEAAFVIVTTDGTASMGDMAGAGLDADGNVYFAVNSYYSAQGAVIETVKSGFAATAPATDWNTVYTNLGNPSATMLYSFPDNHNGTISTGQFYVFADNMLITNYFLVKHNADGTIAWQKVFNADNGNAANGIIGRADADGNLFVCLLPDFDQTALTIKKFSPAGDQLWETEVELTNAAVFVMEAGQDGSLYLGGTAFENEAAEHASFVAMKLNASGAPQWTTYTGTGNESDNIYLVNAGKVSQGGELILTGHSGSGDFMAQEVNATVVKFNADGSAGWVAEVPYDGSNSSGSNLLIDSGGDVYLNGYDENSDTFYTNIIVAKVDADGNVLWSHEYDEADRNERSYTVKQFSDGAIAVVGYSIDPLAGDIHNVLLKYDADGNQLWEFSSEDMRYYNDFHIDGSDNCFIMDQEIIDPFPHKIYQAPFPIATLITVDAEGNGDEQFFVGPEYAEFYGENLIPHPDNRLLLGGSAGNQAFYEGLYFFETEHDGSLGVDGHEIVKDGNSLGQNYPNPIAGVTQIPLYLMNGGKASIKLYNNQGRLVKEIANDTFAPGKNTIEFDGSGLSEGIYYYQITAGKFKQARKMVVGRK</sequence>
<feature type="signal peptide" evidence="2">
    <location>
        <begin position="1"/>
        <end position="23"/>
    </location>
</feature>
<dbReference type="SUPFAM" id="SSF63829">
    <property type="entry name" value="Calcium-dependent phosphotriesterase"/>
    <property type="match status" value="1"/>
</dbReference>
<dbReference type="NCBIfam" id="TIGR04183">
    <property type="entry name" value="Por_Secre_tail"/>
    <property type="match status" value="1"/>
</dbReference>
<evidence type="ECO:0000313" key="4">
    <source>
        <dbReference type="EMBL" id="AWH84317.1"/>
    </source>
</evidence>
<dbReference type="PANTHER" id="PTHR42754">
    <property type="entry name" value="ENDOGLUCANASE"/>
    <property type="match status" value="1"/>
</dbReference>
<feature type="domain" description="Bulb-type lectin" evidence="3">
    <location>
        <begin position="97"/>
        <end position="233"/>
    </location>
</feature>
<name>A0A2S1QV73_9FLAO</name>